<feature type="region of interest" description="Disordered" evidence="1">
    <location>
        <begin position="1"/>
        <end position="29"/>
    </location>
</feature>
<protein>
    <submittedName>
        <fullName evidence="2">Uncharacterized protein</fullName>
    </submittedName>
</protein>
<name>A0ABQ7M736_BRACM</name>
<feature type="region of interest" description="Disordered" evidence="1">
    <location>
        <begin position="45"/>
        <end position="152"/>
    </location>
</feature>
<organism evidence="2 3">
    <name type="scientific">Brassica rapa subsp. trilocularis</name>
    <dbReference type="NCBI Taxonomy" id="1813537"/>
    <lineage>
        <taxon>Eukaryota</taxon>
        <taxon>Viridiplantae</taxon>
        <taxon>Streptophyta</taxon>
        <taxon>Embryophyta</taxon>
        <taxon>Tracheophyta</taxon>
        <taxon>Spermatophyta</taxon>
        <taxon>Magnoliopsida</taxon>
        <taxon>eudicotyledons</taxon>
        <taxon>Gunneridae</taxon>
        <taxon>Pentapetalae</taxon>
        <taxon>rosids</taxon>
        <taxon>malvids</taxon>
        <taxon>Brassicales</taxon>
        <taxon>Brassicaceae</taxon>
        <taxon>Brassiceae</taxon>
        <taxon>Brassica</taxon>
    </lineage>
</organism>
<accession>A0ABQ7M736</accession>
<feature type="compositionally biased region" description="Polar residues" evidence="1">
    <location>
        <begin position="57"/>
        <end position="69"/>
    </location>
</feature>
<evidence type="ECO:0000313" key="3">
    <source>
        <dbReference type="Proteomes" id="UP000823674"/>
    </source>
</evidence>
<sequence>MVWRLKEKTVSETPCSVSETERQEETVTEEEVGFNILKAETSFTKMGSQETIPKPTQIHSQPTATFTKTLSKEKDKPSGPATYGMKKPVALHNLSAPNGETKVSEPAVQQQIHNSATPSQPLNQDARSGDNTTVQFGTLPPTSLDNGLERNSTLPSTILESGTTIQHQANINNQQRQEETVTEEEVGFNILKAETSFTKMGSQETIPKPTQIHSQPTATFTKTLSKEKDKPSGPATYGMKKPVALHNRFQLLGIQ</sequence>
<comment type="caution">
    <text evidence="2">The sequence shown here is derived from an EMBL/GenBank/DDBJ whole genome shotgun (WGS) entry which is preliminary data.</text>
</comment>
<reference evidence="2 3" key="1">
    <citation type="submission" date="2021-03" db="EMBL/GenBank/DDBJ databases">
        <authorList>
            <person name="King G.J."/>
            <person name="Bancroft I."/>
            <person name="Baten A."/>
            <person name="Bloomfield J."/>
            <person name="Borpatragohain P."/>
            <person name="He Z."/>
            <person name="Irish N."/>
            <person name="Irwin J."/>
            <person name="Liu K."/>
            <person name="Mauleon R.P."/>
            <person name="Moore J."/>
            <person name="Morris R."/>
            <person name="Ostergaard L."/>
            <person name="Wang B."/>
            <person name="Wells R."/>
        </authorList>
    </citation>
    <scope>NUCLEOTIDE SEQUENCE [LARGE SCALE GENOMIC DNA]</scope>
    <source>
        <strain evidence="2">R-o-18</strain>
        <tissue evidence="2">Leaf</tissue>
    </source>
</reference>
<feature type="compositionally biased region" description="Polar residues" evidence="1">
    <location>
        <begin position="211"/>
        <end position="223"/>
    </location>
</feature>
<feature type="compositionally biased region" description="Polar residues" evidence="1">
    <location>
        <begin position="107"/>
        <end position="152"/>
    </location>
</feature>
<evidence type="ECO:0000313" key="2">
    <source>
        <dbReference type="EMBL" id="KAG5394612.1"/>
    </source>
</evidence>
<feature type="region of interest" description="Disordered" evidence="1">
    <location>
        <begin position="204"/>
        <end position="239"/>
    </location>
</feature>
<keyword evidence="3" id="KW-1185">Reference proteome</keyword>
<evidence type="ECO:0000256" key="1">
    <source>
        <dbReference type="SAM" id="MobiDB-lite"/>
    </source>
</evidence>
<dbReference type="Proteomes" id="UP000823674">
    <property type="component" value="Chromosome A06"/>
</dbReference>
<proteinExistence type="predicted"/>
<gene>
    <name evidence="2" type="primary">A06g508780.1_BraROA</name>
    <name evidence="2" type="ORF">IGI04_024575</name>
</gene>
<feature type="compositionally biased region" description="Basic and acidic residues" evidence="1">
    <location>
        <begin position="1"/>
        <end position="10"/>
    </location>
</feature>
<dbReference type="EMBL" id="JADBGQ010000006">
    <property type="protein sequence ID" value="KAG5394612.1"/>
    <property type="molecule type" value="Genomic_DNA"/>
</dbReference>